<dbReference type="OrthoDB" id="9808564at2"/>
<dbReference type="EC" id="2.3.1.39" evidence="1 6"/>
<feature type="active site" evidence="7">
    <location>
        <position position="95"/>
    </location>
</feature>
<proteinExistence type="inferred from homology"/>
<evidence type="ECO:0000256" key="3">
    <source>
        <dbReference type="ARBA" id="ARBA00022679"/>
    </source>
</evidence>
<evidence type="ECO:0000256" key="7">
    <source>
        <dbReference type="PIRSR" id="PIRSR000446-1"/>
    </source>
</evidence>
<dbReference type="PANTHER" id="PTHR42681:SF1">
    <property type="entry name" value="MALONYL-COA-ACYL CARRIER PROTEIN TRANSACYLASE, MITOCHONDRIAL"/>
    <property type="match status" value="1"/>
</dbReference>
<comment type="similarity">
    <text evidence="6">Belongs to the fabD family.</text>
</comment>
<evidence type="ECO:0000313" key="9">
    <source>
        <dbReference type="EMBL" id="KCZ93991.1"/>
    </source>
</evidence>
<evidence type="ECO:0000256" key="5">
    <source>
        <dbReference type="ARBA" id="ARBA00048462"/>
    </source>
</evidence>
<dbReference type="Proteomes" id="UP000025171">
    <property type="component" value="Unassembled WGS sequence"/>
</dbReference>
<dbReference type="FunFam" id="3.30.70.250:FF:000001">
    <property type="entry name" value="Malonyl CoA-acyl carrier protein transacylase"/>
    <property type="match status" value="1"/>
</dbReference>
<dbReference type="SUPFAM" id="SSF55048">
    <property type="entry name" value="Probable ACP-binding domain of malonyl-CoA ACP transacylase"/>
    <property type="match status" value="1"/>
</dbReference>
<dbReference type="NCBIfam" id="TIGR00128">
    <property type="entry name" value="fabD"/>
    <property type="match status" value="1"/>
</dbReference>
<keyword evidence="4 6" id="KW-0012">Acyltransferase</keyword>
<protein>
    <recommendedName>
        <fullName evidence="2 6">Malonyl CoA-acyl carrier protein transacylase</fullName>
        <ecNumber evidence="1 6">2.3.1.39</ecNumber>
    </recommendedName>
</protein>
<keyword evidence="3 6" id="KW-0808">Transferase</keyword>
<dbReference type="eggNOG" id="COG0331">
    <property type="taxonomic scope" value="Bacteria"/>
</dbReference>
<dbReference type="InterPro" id="IPR004410">
    <property type="entry name" value="Malonyl_CoA-ACP_transAc_FabD"/>
</dbReference>
<dbReference type="Gene3D" id="3.40.366.10">
    <property type="entry name" value="Malonyl-Coenzyme A Acyl Carrier Protein, domain 2"/>
    <property type="match status" value="1"/>
</dbReference>
<keyword evidence="10" id="KW-1185">Reference proteome</keyword>
<feature type="active site" evidence="7">
    <location>
        <position position="205"/>
    </location>
</feature>
<comment type="catalytic activity">
    <reaction evidence="5 6">
        <text>holo-[ACP] + malonyl-CoA = malonyl-[ACP] + CoA</text>
        <dbReference type="Rhea" id="RHEA:41792"/>
        <dbReference type="Rhea" id="RHEA-COMP:9623"/>
        <dbReference type="Rhea" id="RHEA-COMP:9685"/>
        <dbReference type="ChEBI" id="CHEBI:57287"/>
        <dbReference type="ChEBI" id="CHEBI:57384"/>
        <dbReference type="ChEBI" id="CHEBI:64479"/>
        <dbReference type="ChEBI" id="CHEBI:78449"/>
        <dbReference type="EC" id="2.3.1.39"/>
    </reaction>
</comment>
<dbReference type="Pfam" id="PF00698">
    <property type="entry name" value="Acyl_transf_1"/>
    <property type="match status" value="1"/>
</dbReference>
<dbReference type="STRING" id="1280950.HJO_01410"/>
<dbReference type="AlphaFoldDB" id="A0A059FU14"/>
<sequence length="320" mass="32237">MTGLAFIFPGQGSQEIGMGKALADAFPAARDVFAEVDEALGQDLSALMWTGDIDALTLTANAQPALMAHSVAAMRALEAGFGLSAADAKFVAGHSLGEYSALASAGAISVADTARLLRIRGNAMQGAVPAGAGAMAALLGADIAQAEAACEAGRATGGACEIANDNAPGQLVLSGSKAAIDAACEHARANGVKKAMALNVSAPFHCSLMQPAADAMAEALSGAAIKAPVVPVVANISATATSDPDTIRSNLVAQVTGRVRWTESVQYMVSRGVTATAEAGAGKVLTVMQRRIEKSLNGFTLGTPEDLEAFAAFIKGEAHV</sequence>
<dbReference type="PIRSF" id="PIRSF000446">
    <property type="entry name" value="Mct"/>
    <property type="match status" value="1"/>
</dbReference>
<accession>A0A059FU14</accession>
<reference evidence="9 10" key="1">
    <citation type="journal article" date="2014" name="Antonie Van Leeuwenhoek">
        <title>Hyphomonas beringensis sp. nov. and Hyphomonas chukchiensis sp. nov., isolated from surface seawater of the Bering Sea and Chukchi Sea.</title>
        <authorList>
            <person name="Li C."/>
            <person name="Lai Q."/>
            <person name="Li G."/>
            <person name="Dong C."/>
            <person name="Wang J."/>
            <person name="Liao Y."/>
            <person name="Shao Z."/>
        </authorList>
    </citation>
    <scope>NUCLEOTIDE SEQUENCE [LARGE SCALE GENOMIC DNA]</scope>
    <source>
        <strain evidence="9 10">MHS-2</strain>
    </source>
</reference>
<dbReference type="RefSeq" id="WP_035612829.1">
    <property type="nucleotide sequence ID" value="NZ_ARYK01000001.1"/>
</dbReference>
<dbReference type="InterPro" id="IPR001227">
    <property type="entry name" value="Ac_transferase_dom_sf"/>
</dbReference>
<organism evidence="9 10">
    <name type="scientific">Hyphomonas johnsonii MHS-2</name>
    <dbReference type="NCBI Taxonomy" id="1280950"/>
    <lineage>
        <taxon>Bacteria</taxon>
        <taxon>Pseudomonadati</taxon>
        <taxon>Pseudomonadota</taxon>
        <taxon>Alphaproteobacteria</taxon>
        <taxon>Hyphomonadales</taxon>
        <taxon>Hyphomonadaceae</taxon>
        <taxon>Hyphomonas</taxon>
    </lineage>
</organism>
<evidence type="ECO:0000256" key="6">
    <source>
        <dbReference type="PIRNR" id="PIRNR000446"/>
    </source>
</evidence>
<evidence type="ECO:0000256" key="4">
    <source>
        <dbReference type="ARBA" id="ARBA00023315"/>
    </source>
</evidence>
<dbReference type="SMART" id="SM00827">
    <property type="entry name" value="PKS_AT"/>
    <property type="match status" value="1"/>
</dbReference>
<evidence type="ECO:0000313" key="10">
    <source>
        <dbReference type="Proteomes" id="UP000025171"/>
    </source>
</evidence>
<feature type="domain" description="Malonyl-CoA:ACP transacylase (MAT)" evidence="8">
    <location>
        <begin position="7"/>
        <end position="317"/>
    </location>
</feature>
<dbReference type="InterPro" id="IPR016035">
    <property type="entry name" value="Acyl_Trfase/lysoPLipase"/>
</dbReference>
<evidence type="ECO:0000259" key="8">
    <source>
        <dbReference type="SMART" id="SM00827"/>
    </source>
</evidence>
<evidence type="ECO:0000256" key="1">
    <source>
        <dbReference type="ARBA" id="ARBA00013258"/>
    </source>
</evidence>
<dbReference type="PATRIC" id="fig|1280950.3.peg.290"/>
<dbReference type="SUPFAM" id="SSF52151">
    <property type="entry name" value="FabD/lysophospholipase-like"/>
    <property type="match status" value="1"/>
</dbReference>
<name>A0A059FU14_9PROT</name>
<dbReference type="EMBL" id="ARYK01000001">
    <property type="protein sequence ID" value="KCZ93991.1"/>
    <property type="molecule type" value="Genomic_DNA"/>
</dbReference>
<dbReference type="InterPro" id="IPR016036">
    <property type="entry name" value="Malonyl_transacylase_ACP-bd"/>
</dbReference>
<dbReference type="GO" id="GO:0006633">
    <property type="term" value="P:fatty acid biosynthetic process"/>
    <property type="evidence" value="ECO:0007669"/>
    <property type="project" value="TreeGrafter"/>
</dbReference>
<dbReference type="InterPro" id="IPR050858">
    <property type="entry name" value="Mal-CoA-ACP_Trans/PKS_FabD"/>
</dbReference>
<comment type="caution">
    <text evidence="9">The sequence shown here is derived from an EMBL/GenBank/DDBJ whole genome shotgun (WGS) entry which is preliminary data.</text>
</comment>
<dbReference type="InterPro" id="IPR014043">
    <property type="entry name" value="Acyl_transferase_dom"/>
</dbReference>
<dbReference type="PANTHER" id="PTHR42681">
    <property type="entry name" value="MALONYL-COA-ACYL CARRIER PROTEIN TRANSACYLASE, MITOCHONDRIAL"/>
    <property type="match status" value="1"/>
</dbReference>
<dbReference type="GO" id="GO:0004314">
    <property type="term" value="F:[acyl-carrier-protein] S-malonyltransferase activity"/>
    <property type="evidence" value="ECO:0007669"/>
    <property type="project" value="UniProtKB-EC"/>
</dbReference>
<evidence type="ECO:0000256" key="2">
    <source>
        <dbReference type="ARBA" id="ARBA00018953"/>
    </source>
</evidence>
<dbReference type="Gene3D" id="3.30.70.250">
    <property type="entry name" value="Malonyl-CoA ACP transacylase, ACP-binding"/>
    <property type="match status" value="1"/>
</dbReference>
<dbReference type="InterPro" id="IPR024925">
    <property type="entry name" value="Malonyl_CoA-ACP_transAc"/>
</dbReference>
<dbReference type="GO" id="GO:0005829">
    <property type="term" value="C:cytosol"/>
    <property type="evidence" value="ECO:0007669"/>
    <property type="project" value="TreeGrafter"/>
</dbReference>
<gene>
    <name evidence="9" type="ORF">HJO_01410</name>
</gene>